<dbReference type="Proteomes" id="UP000694402">
    <property type="component" value="Unassembled WGS sequence"/>
</dbReference>
<keyword evidence="2 6" id="KW-0812">Transmembrane</keyword>
<name>A0AAZ3S9X7_ONCTS</name>
<feature type="transmembrane region" description="Helical" evidence="6">
    <location>
        <begin position="21"/>
        <end position="54"/>
    </location>
</feature>
<keyword evidence="4 6" id="KW-1133">Transmembrane helix</keyword>
<evidence type="ECO:0000256" key="5">
    <source>
        <dbReference type="ARBA" id="ARBA00023136"/>
    </source>
</evidence>
<evidence type="ECO:0000256" key="7">
    <source>
        <dbReference type="SAM" id="MobiDB-lite"/>
    </source>
</evidence>
<dbReference type="Ensembl" id="ENSOTST00005133217.1">
    <property type="protein sequence ID" value="ENSOTSP00005149908.1"/>
    <property type="gene ID" value="ENSOTSG00005043676.2"/>
</dbReference>
<reference evidence="9" key="3">
    <citation type="submission" date="2025-09" db="UniProtKB">
        <authorList>
            <consortium name="Ensembl"/>
        </authorList>
    </citation>
    <scope>IDENTIFICATION</scope>
</reference>
<evidence type="ECO:0000256" key="6">
    <source>
        <dbReference type="RuleBase" id="RU210713"/>
    </source>
</evidence>
<sequence>RVMDLIYWKDTERTGMVFTGLVVGLLSLFQLSIITVISTISLGALCFTVSVSLYYKILHVLNMGDGVPPFNLMEFAMLYCREYIQIVRCVCGAHCVSSCSSQLLALMYLVTFLGDLCNGLTVLIIGVIALFSLPLVYRQHQAKVDGFVAGIQANVDNAKDILHRIAQGGGPTPDTTPGGAKPKTQ</sequence>
<dbReference type="PANTHER" id="PTHR45799">
    <property type="entry name" value="RETICULON-LIKE PROTEIN"/>
    <property type="match status" value="1"/>
</dbReference>
<feature type="domain" description="Reticulon" evidence="8">
    <location>
        <begin position="2"/>
        <end position="185"/>
    </location>
</feature>
<evidence type="ECO:0000313" key="9">
    <source>
        <dbReference type="Ensembl" id="ENSOTSP00005149908.1"/>
    </source>
</evidence>
<evidence type="ECO:0000256" key="1">
    <source>
        <dbReference type="ARBA" id="ARBA00004477"/>
    </source>
</evidence>
<evidence type="ECO:0000313" key="10">
    <source>
        <dbReference type="Proteomes" id="UP000694402"/>
    </source>
</evidence>
<keyword evidence="5 6" id="KW-0472">Membrane</keyword>
<dbReference type="GO" id="GO:0005789">
    <property type="term" value="C:endoplasmic reticulum membrane"/>
    <property type="evidence" value="ECO:0007669"/>
    <property type="project" value="UniProtKB-SubCell"/>
</dbReference>
<proteinExistence type="predicted"/>
<dbReference type="GO" id="GO:0071787">
    <property type="term" value="P:endoplasmic reticulum tubular network formation"/>
    <property type="evidence" value="ECO:0007669"/>
    <property type="project" value="TreeGrafter"/>
</dbReference>
<protein>
    <recommendedName>
        <fullName evidence="6">Reticulon</fullName>
    </recommendedName>
</protein>
<evidence type="ECO:0000259" key="8">
    <source>
        <dbReference type="PROSITE" id="PS50845"/>
    </source>
</evidence>
<dbReference type="GO" id="GO:0043005">
    <property type="term" value="C:neuron projection"/>
    <property type="evidence" value="ECO:0007669"/>
    <property type="project" value="TreeGrafter"/>
</dbReference>
<dbReference type="AlphaFoldDB" id="A0AAZ3S9X7"/>
<dbReference type="InterPro" id="IPR003388">
    <property type="entry name" value="Reticulon"/>
</dbReference>
<keyword evidence="10" id="KW-1185">Reference proteome</keyword>
<dbReference type="InterPro" id="IPR046964">
    <property type="entry name" value="RTN1-4"/>
</dbReference>
<dbReference type="PANTHER" id="PTHR45799:SF7">
    <property type="entry name" value="RETICULON"/>
    <property type="match status" value="1"/>
</dbReference>
<dbReference type="Pfam" id="PF02453">
    <property type="entry name" value="Reticulon"/>
    <property type="match status" value="1"/>
</dbReference>
<dbReference type="GO" id="GO:0014069">
    <property type="term" value="C:postsynaptic density"/>
    <property type="evidence" value="ECO:0007669"/>
    <property type="project" value="TreeGrafter"/>
</dbReference>
<evidence type="ECO:0000256" key="2">
    <source>
        <dbReference type="ARBA" id="ARBA00022692"/>
    </source>
</evidence>
<accession>A0AAZ3S9X7</accession>
<comment type="subcellular location">
    <subcellularLocation>
        <location evidence="1 6">Endoplasmic reticulum membrane</location>
        <topology evidence="1 6">Multi-pass membrane protein</topology>
    </subcellularLocation>
</comment>
<dbReference type="PROSITE" id="PS50845">
    <property type="entry name" value="RETICULON"/>
    <property type="match status" value="1"/>
</dbReference>
<dbReference type="GO" id="GO:0007420">
    <property type="term" value="P:brain development"/>
    <property type="evidence" value="ECO:0007669"/>
    <property type="project" value="TreeGrafter"/>
</dbReference>
<dbReference type="GeneTree" id="ENSGT00940000167260"/>
<reference evidence="10" key="1">
    <citation type="journal article" date="2018" name="PLoS ONE">
        <title>Chinook salmon (Oncorhynchus tshawytscha) genome and transcriptome.</title>
        <authorList>
            <person name="Christensen K.A."/>
            <person name="Leong J.S."/>
            <person name="Sakhrani D."/>
            <person name="Biagi C.A."/>
            <person name="Minkley D.R."/>
            <person name="Withler R.E."/>
            <person name="Rondeau E.B."/>
            <person name="Koop B.F."/>
            <person name="Devlin R.H."/>
        </authorList>
    </citation>
    <scope>NUCLEOTIDE SEQUENCE [LARGE SCALE GENOMIC DNA]</scope>
</reference>
<organism evidence="9 10">
    <name type="scientific">Oncorhynchus tshawytscha</name>
    <name type="common">Chinook salmon</name>
    <name type="synonym">Salmo tshawytscha</name>
    <dbReference type="NCBI Taxonomy" id="74940"/>
    <lineage>
        <taxon>Eukaryota</taxon>
        <taxon>Metazoa</taxon>
        <taxon>Chordata</taxon>
        <taxon>Craniata</taxon>
        <taxon>Vertebrata</taxon>
        <taxon>Euteleostomi</taxon>
        <taxon>Actinopterygii</taxon>
        <taxon>Neopterygii</taxon>
        <taxon>Teleostei</taxon>
        <taxon>Protacanthopterygii</taxon>
        <taxon>Salmoniformes</taxon>
        <taxon>Salmonidae</taxon>
        <taxon>Salmoninae</taxon>
        <taxon>Oncorhynchus</taxon>
    </lineage>
</organism>
<evidence type="ECO:0000256" key="3">
    <source>
        <dbReference type="ARBA" id="ARBA00022824"/>
    </source>
</evidence>
<feature type="compositionally biased region" description="Low complexity" evidence="7">
    <location>
        <begin position="172"/>
        <end position="185"/>
    </location>
</feature>
<evidence type="ECO:0000256" key="4">
    <source>
        <dbReference type="ARBA" id="ARBA00022989"/>
    </source>
</evidence>
<dbReference type="GO" id="GO:0030182">
    <property type="term" value="P:neuron differentiation"/>
    <property type="evidence" value="ECO:0007669"/>
    <property type="project" value="TreeGrafter"/>
</dbReference>
<gene>
    <name evidence="9" type="primary">LOC112265081</name>
</gene>
<keyword evidence="3 6" id="KW-0256">Endoplasmic reticulum</keyword>
<reference evidence="9" key="2">
    <citation type="submission" date="2025-08" db="UniProtKB">
        <authorList>
            <consortium name="Ensembl"/>
        </authorList>
    </citation>
    <scope>IDENTIFICATION</scope>
</reference>
<feature type="region of interest" description="Disordered" evidence="7">
    <location>
        <begin position="166"/>
        <end position="185"/>
    </location>
</feature>
<feature type="transmembrane region" description="Helical" evidence="6">
    <location>
        <begin position="106"/>
        <end position="133"/>
    </location>
</feature>